<dbReference type="PANTHER" id="PTHR48105">
    <property type="entry name" value="THIOREDOXIN REDUCTASE 1-RELATED-RELATED"/>
    <property type="match status" value="1"/>
</dbReference>
<evidence type="ECO:0000259" key="4">
    <source>
        <dbReference type="Pfam" id="PF07992"/>
    </source>
</evidence>
<dbReference type="InterPro" id="IPR050097">
    <property type="entry name" value="Ferredoxin-NADP_redctase_2"/>
</dbReference>
<evidence type="ECO:0000313" key="5">
    <source>
        <dbReference type="EMBL" id="GFH00246.1"/>
    </source>
</evidence>
<dbReference type="Proteomes" id="UP000465304">
    <property type="component" value="Unassembled WGS sequence"/>
</dbReference>
<dbReference type="GO" id="GO:0004791">
    <property type="term" value="F:thioredoxin-disulfide reductase (NADPH) activity"/>
    <property type="evidence" value="ECO:0007669"/>
    <property type="project" value="UniProtKB-EC"/>
</dbReference>
<dbReference type="Gene3D" id="3.50.50.60">
    <property type="entry name" value="FAD/NAD(P)-binding domain"/>
    <property type="match status" value="2"/>
</dbReference>
<keyword evidence="1" id="KW-0285">Flavoprotein</keyword>
<dbReference type="AlphaFoldDB" id="A0A7I9ZHB7"/>
<keyword evidence="2" id="KW-0560">Oxidoreductase</keyword>
<sequence>MIDAGAQSNRAAPAIGGLLGYDQRPPAEFYAAGRRELSAYPSVEYLPGEVLSGAPVGEVLELDLEDGRQVRTRRVLLATGMQYCPPDLPGLAALWGESVFQCPFCHGWEMRDRRLAAVASGADGVHAALMLRGWTDDVVLLSDGPDRLEASQRRLLKAAGVPVDERRITELVGSQGQLTDIVFADGTRLRRDGLLVEAPLRQRSSLAKKLGVNCMSASLAPDAIAVDALFRTDMPTVFAAGDVCAEQPHVAGAVAAGSNAAMIVVQSLLADQYGLPYPPD</sequence>
<accession>A0A7I9ZHB7</accession>
<dbReference type="Pfam" id="PF07992">
    <property type="entry name" value="Pyr_redox_2"/>
    <property type="match status" value="1"/>
</dbReference>
<organism evidence="5 6">
    <name type="scientific">Mycolicibacterium hippocampi</name>
    <dbReference type="NCBI Taxonomy" id="659824"/>
    <lineage>
        <taxon>Bacteria</taxon>
        <taxon>Bacillati</taxon>
        <taxon>Actinomycetota</taxon>
        <taxon>Actinomycetes</taxon>
        <taxon>Mycobacteriales</taxon>
        <taxon>Mycobacteriaceae</taxon>
        <taxon>Mycolicibacterium</taxon>
    </lineage>
</organism>
<comment type="catalytic activity">
    <reaction evidence="3">
        <text>[thioredoxin]-dithiol + NADP(+) = [thioredoxin]-disulfide + NADPH + H(+)</text>
        <dbReference type="Rhea" id="RHEA:20345"/>
        <dbReference type="Rhea" id="RHEA-COMP:10698"/>
        <dbReference type="Rhea" id="RHEA-COMP:10700"/>
        <dbReference type="ChEBI" id="CHEBI:15378"/>
        <dbReference type="ChEBI" id="CHEBI:29950"/>
        <dbReference type="ChEBI" id="CHEBI:50058"/>
        <dbReference type="ChEBI" id="CHEBI:57783"/>
        <dbReference type="ChEBI" id="CHEBI:58349"/>
        <dbReference type="EC" id="1.8.1.9"/>
    </reaction>
</comment>
<dbReference type="EMBL" id="BLLB01000002">
    <property type="protein sequence ID" value="GFH00246.1"/>
    <property type="molecule type" value="Genomic_DNA"/>
</dbReference>
<evidence type="ECO:0000256" key="2">
    <source>
        <dbReference type="ARBA" id="ARBA00023002"/>
    </source>
</evidence>
<gene>
    <name evidence="5" type="ORF">MHIP_07290</name>
</gene>
<reference evidence="5 6" key="1">
    <citation type="journal article" date="2019" name="Emerg. Microbes Infect.">
        <title>Comprehensive subspecies identification of 175 nontuberculous mycobacteria species based on 7547 genomic profiles.</title>
        <authorList>
            <person name="Matsumoto Y."/>
            <person name="Kinjo T."/>
            <person name="Motooka D."/>
            <person name="Nabeya D."/>
            <person name="Jung N."/>
            <person name="Uechi K."/>
            <person name="Horii T."/>
            <person name="Iida T."/>
            <person name="Fujita J."/>
            <person name="Nakamura S."/>
        </authorList>
    </citation>
    <scope>NUCLEOTIDE SEQUENCE [LARGE SCALE GENOMIC DNA]</scope>
    <source>
        <strain evidence="5 6">JCM 30996</strain>
    </source>
</reference>
<dbReference type="SUPFAM" id="SSF51905">
    <property type="entry name" value="FAD/NAD(P)-binding domain"/>
    <property type="match status" value="1"/>
</dbReference>
<evidence type="ECO:0000256" key="3">
    <source>
        <dbReference type="ARBA" id="ARBA00048132"/>
    </source>
</evidence>
<feature type="domain" description="FAD/NAD(P)-binding" evidence="4">
    <location>
        <begin position="63"/>
        <end position="254"/>
    </location>
</feature>
<comment type="caution">
    <text evidence="5">The sequence shown here is derived from an EMBL/GenBank/DDBJ whole genome shotgun (WGS) entry which is preliminary data.</text>
</comment>
<keyword evidence="6" id="KW-1185">Reference proteome</keyword>
<evidence type="ECO:0000313" key="6">
    <source>
        <dbReference type="Proteomes" id="UP000465304"/>
    </source>
</evidence>
<evidence type="ECO:0000256" key="1">
    <source>
        <dbReference type="ARBA" id="ARBA00022630"/>
    </source>
</evidence>
<proteinExistence type="predicted"/>
<dbReference type="PRINTS" id="PR00368">
    <property type="entry name" value="FADPNR"/>
</dbReference>
<protein>
    <submittedName>
        <fullName evidence="5">Pyridine nucleotide-disulfide oxidoreductase</fullName>
    </submittedName>
</protein>
<dbReference type="InterPro" id="IPR036188">
    <property type="entry name" value="FAD/NAD-bd_sf"/>
</dbReference>
<dbReference type="InterPro" id="IPR023753">
    <property type="entry name" value="FAD/NAD-binding_dom"/>
</dbReference>
<name>A0A7I9ZHB7_9MYCO</name>